<feature type="domain" description="SIS" evidence="1">
    <location>
        <begin position="30"/>
        <end position="205"/>
    </location>
</feature>
<evidence type="ECO:0000313" key="3">
    <source>
        <dbReference type="Proteomes" id="UP000037977"/>
    </source>
</evidence>
<dbReference type="NCBIfam" id="NF002805">
    <property type="entry name" value="PRK02947.1"/>
    <property type="match status" value="1"/>
</dbReference>
<dbReference type="EMBL" id="LGCI01000010">
    <property type="protein sequence ID" value="KOY80637.1"/>
    <property type="molecule type" value="Genomic_DNA"/>
</dbReference>
<dbReference type="PANTHER" id="PTHR30390:SF7">
    <property type="entry name" value="PHOSPHOHEPTOSE ISOMERASE"/>
    <property type="match status" value="1"/>
</dbReference>
<evidence type="ECO:0000259" key="1">
    <source>
        <dbReference type="PROSITE" id="PS51464"/>
    </source>
</evidence>
<dbReference type="InterPro" id="IPR001347">
    <property type="entry name" value="SIS_dom"/>
</dbReference>
<proteinExistence type="predicted"/>
<dbReference type="AlphaFoldDB" id="A0A0N0CUZ4"/>
<dbReference type="SUPFAM" id="SSF53697">
    <property type="entry name" value="SIS domain"/>
    <property type="match status" value="1"/>
</dbReference>
<dbReference type="InterPro" id="IPR046348">
    <property type="entry name" value="SIS_dom_sf"/>
</dbReference>
<reference evidence="2 3" key="1">
    <citation type="submission" date="2015-07" db="EMBL/GenBank/DDBJ databases">
        <title>Genome sequencing project for genomic taxonomy and phylogenomics of Bacillus-like bacteria.</title>
        <authorList>
            <person name="Liu B."/>
            <person name="Wang J."/>
            <person name="Zhu Y."/>
            <person name="Liu G."/>
            <person name="Chen Q."/>
            <person name="Chen Z."/>
            <person name="Che J."/>
            <person name="Ge C."/>
            <person name="Shi H."/>
            <person name="Pan Z."/>
            <person name="Liu X."/>
        </authorList>
    </citation>
    <scope>NUCLEOTIDE SEQUENCE [LARGE SCALE GENOMIC DNA]</scope>
    <source>
        <strain evidence="2 3">DSM 54</strain>
    </source>
</reference>
<name>A0A0N0CUZ4_9BACI</name>
<dbReference type="InterPro" id="IPR050099">
    <property type="entry name" value="SIS_GmhA/DiaA_subfam"/>
</dbReference>
<dbReference type="OrthoDB" id="9805185at2"/>
<dbReference type="PATRIC" id="fig|33935.3.peg.1862"/>
<sequence length="236" mass="25819">MTTYFQQVTHYITMIAQQESEQITDIAQQIMKRLAHGGIIQLFGSGHSMLLAQEGYYRAGGLVPVKPIYIEALMLHQGARQSSQNEKTPAFLAAYKKELQFDAQDVCIIISTSASNPVPIDMAVYAKEAGALTVSLQSLAYQHQPSCHPSGKRLEHIVDAVLNTHVPIGDGVLTIDQLQYAPVSTVLGATILQALFAEIIKLMHKQGASLPVFGSSNVGKTDNDALIEQYGRRIHF</sequence>
<accession>A0A0N0CUZ4</accession>
<protein>
    <recommendedName>
        <fullName evidence="1">SIS domain-containing protein</fullName>
    </recommendedName>
</protein>
<dbReference type="Proteomes" id="UP000037977">
    <property type="component" value="Unassembled WGS sequence"/>
</dbReference>
<dbReference type="GO" id="GO:1901135">
    <property type="term" value="P:carbohydrate derivative metabolic process"/>
    <property type="evidence" value="ECO:0007669"/>
    <property type="project" value="InterPro"/>
</dbReference>
<gene>
    <name evidence="2" type="ORF">ADM90_15655</name>
</gene>
<dbReference type="Gene3D" id="3.40.50.10490">
    <property type="entry name" value="Glucose-6-phosphate isomerase like protein, domain 1"/>
    <property type="match status" value="1"/>
</dbReference>
<comment type="caution">
    <text evidence="2">The sequence shown here is derived from an EMBL/GenBank/DDBJ whole genome shotgun (WGS) entry which is preliminary data.</text>
</comment>
<dbReference type="RefSeq" id="WP_053995877.1">
    <property type="nucleotide sequence ID" value="NZ_CP065643.1"/>
</dbReference>
<dbReference type="PROSITE" id="PS51464">
    <property type="entry name" value="SIS"/>
    <property type="match status" value="1"/>
</dbReference>
<dbReference type="GO" id="GO:0097367">
    <property type="term" value="F:carbohydrate derivative binding"/>
    <property type="evidence" value="ECO:0007669"/>
    <property type="project" value="InterPro"/>
</dbReference>
<organism evidence="2 3">
    <name type="scientific">Lysinibacillus macroides</name>
    <dbReference type="NCBI Taxonomy" id="33935"/>
    <lineage>
        <taxon>Bacteria</taxon>
        <taxon>Bacillati</taxon>
        <taxon>Bacillota</taxon>
        <taxon>Bacilli</taxon>
        <taxon>Bacillales</taxon>
        <taxon>Bacillaceae</taxon>
        <taxon>Lysinibacillus</taxon>
    </lineage>
</organism>
<dbReference type="Pfam" id="PF13580">
    <property type="entry name" value="SIS_2"/>
    <property type="match status" value="1"/>
</dbReference>
<keyword evidence="3" id="KW-1185">Reference proteome</keyword>
<dbReference type="PANTHER" id="PTHR30390">
    <property type="entry name" value="SEDOHEPTULOSE 7-PHOSPHATE ISOMERASE / DNAA INITIATOR-ASSOCIATING FACTOR FOR REPLICATION INITIATION"/>
    <property type="match status" value="1"/>
</dbReference>
<evidence type="ECO:0000313" key="2">
    <source>
        <dbReference type="EMBL" id="KOY80637.1"/>
    </source>
</evidence>
<dbReference type="STRING" id="33935.ADM90_15655"/>